<dbReference type="Pfam" id="PF00271">
    <property type="entry name" value="Helicase_C"/>
    <property type="match status" value="1"/>
</dbReference>
<dbReference type="InterPro" id="IPR014001">
    <property type="entry name" value="Helicase_ATP-bd"/>
</dbReference>
<evidence type="ECO:0000259" key="7">
    <source>
        <dbReference type="PROSITE" id="PS51194"/>
    </source>
</evidence>
<keyword evidence="2" id="KW-0378">Hydrolase</keyword>
<keyword evidence="3 9" id="KW-0347">Helicase</keyword>
<evidence type="ECO:0000256" key="5">
    <source>
        <dbReference type="SAM" id="MobiDB-lite"/>
    </source>
</evidence>
<dbReference type="InterPro" id="IPR049614">
    <property type="entry name" value="HrpB_DEXH"/>
</dbReference>
<keyword evidence="4" id="KW-0067">ATP-binding</keyword>
<evidence type="ECO:0000256" key="1">
    <source>
        <dbReference type="ARBA" id="ARBA00022741"/>
    </source>
</evidence>
<name>A0A2Y9B2E9_9RHOB</name>
<dbReference type="GO" id="GO:0004386">
    <property type="term" value="F:helicase activity"/>
    <property type="evidence" value="ECO:0007669"/>
    <property type="project" value="UniProtKB-KW"/>
</dbReference>
<gene>
    <name evidence="8" type="ORF">BCF38_11468</name>
    <name evidence="9" type="ORF">SAMN05421539_11468</name>
</gene>
<accession>A0A2Y9B2E9</accession>
<dbReference type="SMART" id="SM00847">
    <property type="entry name" value="HA2"/>
    <property type="match status" value="1"/>
</dbReference>
<dbReference type="AlphaFoldDB" id="A0A2Y9B2E9"/>
<dbReference type="InterPro" id="IPR010225">
    <property type="entry name" value="HrpB"/>
</dbReference>
<evidence type="ECO:0000313" key="8">
    <source>
        <dbReference type="EMBL" id="PWJ13305.1"/>
    </source>
</evidence>
<feature type="domain" description="Helicase ATP-binding" evidence="6">
    <location>
        <begin position="13"/>
        <end position="174"/>
    </location>
</feature>
<dbReference type="PROSITE" id="PS51194">
    <property type="entry name" value="HELICASE_CTER"/>
    <property type="match status" value="1"/>
</dbReference>
<dbReference type="CDD" id="cd18791">
    <property type="entry name" value="SF2_C_RHA"/>
    <property type="match status" value="1"/>
</dbReference>
<evidence type="ECO:0000256" key="4">
    <source>
        <dbReference type="ARBA" id="ARBA00022840"/>
    </source>
</evidence>
<dbReference type="SMART" id="SM00487">
    <property type="entry name" value="DEXDc"/>
    <property type="match status" value="1"/>
</dbReference>
<dbReference type="EMBL" id="QGDJ01000014">
    <property type="protein sequence ID" value="PWJ13305.1"/>
    <property type="molecule type" value="Genomic_DNA"/>
</dbReference>
<dbReference type="OrthoDB" id="9805617at2"/>
<dbReference type="PIRSF" id="PIRSF005496">
    <property type="entry name" value="ATP_hel_hrpB"/>
    <property type="match status" value="1"/>
</dbReference>
<dbReference type="Pfam" id="PF00270">
    <property type="entry name" value="DEAD"/>
    <property type="match status" value="1"/>
</dbReference>
<dbReference type="GO" id="GO:0016787">
    <property type="term" value="F:hydrolase activity"/>
    <property type="evidence" value="ECO:0007669"/>
    <property type="project" value="UniProtKB-KW"/>
</dbReference>
<dbReference type="SMART" id="SM00490">
    <property type="entry name" value="HELICc"/>
    <property type="match status" value="1"/>
</dbReference>
<dbReference type="RefSeq" id="WP_109565991.1">
    <property type="nucleotide sequence ID" value="NZ_QGDJ01000014.1"/>
</dbReference>
<feature type="domain" description="Helicase C-terminal" evidence="7">
    <location>
        <begin position="197"/>
        <end position="359"/>
    </location>
</feature>
<dbReference type="InterPro" id="IPR011545">
    <property type="entry name" value="DEAD/DEAH_box_helicase_dom"/>
</dbReference>
<organism evidence="9 11">
    <name type="scientific">Jannaschia seohaensis</name>
    <dbReference type="NCBI Taxonomy" id="475081"/>
    <lineage>
        <taxon>Bacteria</taxon>
        <taxon>Pseudomonadati</taxon>
        <taxon>Pseudomonadota</taxon>
        <taxon>Alphaproteobacteria</taxon>
        <taxon>Rhodobacterales</taxon>
        <taxon>Roseobacteraceae</taxon>
        <taxon>Jannaschia</taxon>
    </lineage>
</organism>
<evidence type="ECO:0000256" key="2">
    <source>
        <dbReference type="ARBA" id="ARBA00022801"/>
    </source>
</evidence>
<evidence type="ECO:0000313" key="9">
    <source>
        <dbReference type="EMBL" id="SSA50631.1"/>
    </source>
</evidence>
<dbReference type="EMBL" id="UETC01000014">
    <property type="protein sequence ID" value="SSA50631.1"/>
    <property type="molecule type" value="Genomic_DNA"/>
</dbReference>
<dbReference type="Proteomes" id="UP000245839">
    <property type="component" value="Unassembled WGS sequence"/>
</dbReference>
<dbReference type="NCBIfam" id="TIGR01970">
    <property type="entry name" value="DEAH_box_HrpB"/>
    <property type="match status" value="1"/>
</dbReference>
<dbReference type="Pfam" id="PF08482">
    <property type="entry name" value="HrpB_C"/>
    <property type="match status" value="1"/>
</dbReference>
<dbReference type="Gene3D" id="3.40.50.300">
    <property type="entry name" value="P-loop containing nucleotide triphosphate hydrolases"/>
    <property type="match status" value="2"/>
</dbReference>
<dbReference type="InterPro" id="IPR013689">
    <property type="entry name" value="RNA_helicase_ATP-dep_HrpB_C"/>
</dbReference>
<dbReference type="FunFam" id="3.40.50.300:FF:002125">
    <property type="entry name" value="ATP-dependent helicase HrpB"/>
    <property type="match status" value="1"/>
</dbReference>
<evidence type="ECO:0000313" key="11">
    <source>
        <dbReference type="Proteomes" id="UP000251571"/>
    </source>
</evidence>
<reference evidence="9 11" key="1">
    <citation type="submission" date="2016-10" db="EMBL/GenBank/DDBJ databases">
        <authorList>
            <person name="Cai Z."/>
        </authorList>
    </citation>
    <scope>NUCLEOTIDE SEQUENCE [LARGE SCALE GENOMIC DNA]</scope>
    <source>
        <strain evidence="9 11">DSM 25227</strain>
    </source>
</reference>
<dbReference type="InterPro" id="IPR001650">
    <property type="entry name" value="Helicase_C-like"/>
</dbReference>
<dbReference type="CDD" id="cd17990">
    <property type="entry name" value="DEXHc_HrpB"/>
    <property type="match status" value="1"/>
</dbReference>
<keyword evidence="10" id="KW-1185">Reference proteome</keyword>
<evidence type="ECO:0000256" key="3">
    <source>
        <dbReference type="ARBA" id="ARBA00022806"/>
    </source>
</evidence>
<reference evidence="8 10" key="2">
    <citation type="submission" date="2018-03" db="EMBL/GenBank/DDBJ databases">
        <title>Genomic Encyclopedia of Archaeal and Bacterial Type Strains, Phase II (KMG-II): from individual species to whole genera.</title>
        <authorList>
            <person name="Goeker M."/>
        </authorList>
    </citation>
    <scope>NUCLEOTIDE SEQUENCE [LARGE SCALE GENOMIC DNA]</scope>
    <source>
        <strain evidence="8 10">DSM 25227</strain>
    </source>
</reference>
<dbReference type="Gene3D" id="1.20.120.1080">
    <property type="match status" value="1"/>
</dbReference>
<keyword evidence="1" id="KW-0547">Nucleotide-binding</keyword>
<feature type="region of interest" description="Disordered" evidence="5">
    <location>
        <begin position="754"/>
        <end position="776"/>
    </location>
</feature>
<dbReference type="PANTHER" id="PTHR43519:SF1">
    <property type="entry name" value="ATP-DEPENDENT RNA HELICASE HRPB"/>
    <property type="match status" value="1"/>
</dbReference>
<proteinExistence type="predicted"/>
<evidence type="ECO:0000259" key="6">
    <source>
        <dbReference type="PROSITE" id="PS51192"/>
    </source>
</evidence>
<protein>
    <submittedName>
        <fullName evidence="9">ATP-dependent helicase HrpB</fullName>
    </submittedName>
</protein>
<dbReference type="GO" id="GO:0003676">
    <property type="term" value="F:nucleic acid binding"/>
    <property type="evidence" value="ECO:0007669"/>
    <property type="project" value="InterPro"/>
</dbReference>
<evidence type="ECO:0000313" key="10">
    <source>
        <dbReference type="Proteomes" id="UP000245839"/>
    </source>
</evidence>
<dbReference type="SUPFAM" id="SSF52540">
    <property type="entry name" value="P-loop containing nucleoside triphosphate hydrolases"/>
    <property type="match status" value="1"/>
</dbReference>
<dbReference type="GO" id="GO:0005524">
    <property type="term" value="F:ATP binding"/>
    <property type="evidence" value="ECO:0007669"/>
    <property type="project" value="UniProtKB-KW"/>
</dbReference>
<sequence>MTLPIEAVLPELRDALAARGVAVLQAPPGAGKTTRVPLALLDRVEGRIVMLEPRRLATRAAAARMAETLGERVGETVGFRMRGASEVSKATRIEVVTEGILTRMIQSDPELPGVGCVIFDEFHERSLIADLGLALTWELREALRPDLQVLVMSATLDAEPVAKMLDAPIVTSEGRSFPVERIWRDRPPPRGMRFEAQVADLVRTALAHGDVLAFLPGEGEIRRCAAALEGCGAEIRPLYGALPFAQQRAAIEPGERPRVVLATSIAETSLTIEGIRAVVDGGLARRARFDPSSGMSRLVTERVTRAEATQRAGRAGRVAPGVAYANWTRGEEGGLLAFPSPEIETADLAGLALELAAWGTDDLPFLTPPPEGALAEARSLLEGLGALAGGSITDHGRALARLPLHPRLGHMVLSGGAGSSALAGLLAARPVPGSVDLSEALRSPSAEARAETKRLRRWETGPDRSEAQQLALAYPDRIGLRRPGDAPRWLLSGGKGARMEKGDALAAARLLVACDLDGDRTEARIRRALAISEAEVREVFADRIAWVEVCEWSTRHRRVETRRREMLGAIALDDRTWNDASPEAVARAALDGVRDLGIDCLDWSKRARLLRARIAASGLRDVSGAALLETAEDWLLPWLGGIRDAGGLARLDPHEALTAWLGWEDGARLDRLAPAAWTTPLGRRVPIDYAPDIPTLSLRVQEVLGVTEHPRVGDTPLRLELLSPARRPVAITQDLPGFWAGGYADMRRDMRAQYPRHPWPEDPASAQPTERAKPRG</sequence>
<dbReference type="PROSITE" id="PS51192">
    <property type="entry name" value="HELICASE_ATP_BIND_1"/>
    <property type="match status" value="1"/>
</dbReference>
<dbReference type="InterPro" id="IPR027417">
    <property type="entry name" value="P-loop_NTPase"/>
</dbReference>
<dbReference type="InterPro" id="IPR007502">
    <property type="entry name" value="Helicase-assoc_dom"/>
</dbReference>
<dbReference type="Proteomes" id="UP000251571">
    <property type="component" value="Unassembled WGS sequence"/>
</dbReference>
<dbReference type="PANTHER" id="PTHR43519">
    <property type="entry name" value="ATP-DEPENDENT RNA HELICASE HRPB"/>
    <property type="match status" value="1"/>
</dbReference>